<dbReference type="Pfam" id="PF13842">
    <property type="entry name" value="zf-Tnp_2"/>
    <property type="match status" value="1"/>
</dbReference>
<comment type="subcellular location">
    <subcellularLocation>
        <location evidence="1">Nucleus</location>
    </subcellularLocation>
</comment>
<dbReference type="InterPro" id="IPR032718">
    <property type="entry name" value="PGBD4_Znf_C"/>
</dbReference>
<evidence type="ECO:0000259" key="10">
    <source>
        <dbReference type="Pfam" id="PF13842"/>
    </source>
</evidence>
<evidence type="ECO:0000256" key="3">
    <source>
        <dbReference type="ARBA" id="ARBA00023125"/>
    </source>
</evidence>
<dbReference type="Gene3D" id="2.170.210.10">
    <property type="entry name" value="DNA double-strand break repair and VJ recombination XRCC4, N-terminal"/>
    <property type="match status" value="1"/>
</dbReference>
<keyword evidence="5" id="KW-0539">Nucleus</keyword>
<keyword evidence="12" id="KW-1185">Reference proteome</keyword>
<evidence type="ECO:0000256" key="4">
    <source>
        <dbReference type="ARBA" id="ARBA00023204"/>
    </source>
</evidence>
<dbReference type="EMBL" id="CAXAJV020001286">
    <property type="protein sequence ID" value="CAL7936102.1"/>
    <property type="molecule type" value="Genomic_DNA"/>
</dbReference>
<accession>A0ABP1N544</accession>
<proteinExistence type="inferred from homology"/>
<evidence type="ECO:0000313" key="11">
    <source>
        <dbReference type="EMBL" id="CAL7936102.1"/>
    </source>
</evidence>
<comment type="similarity">
    <text evidence="6">Belongs to the XRCC4-XLF family. XLF subfamily.</text>
</comment>
<dbReference type="InterPro" id="IPR052287">
    <property type="entry name" value="NHEJ_factor"/>
</dbReference>
<gene>
    <name evidence="11" type="ORF">XYLVIOL_LOCUS2000</name>
</gene>
<keyword evidence="2" id="KW-0227">DNA damage</keyword>
<evidence type="ECO:0000256" key="1">
    <source>
        <dbReference type="ARBA" id="ARBA00004123"/>
    </source>
</evidence>
<protein>
    <recommendedName>
        <fullName evidence="7">Non-homologous end-joining factor 1</fullName>
    </recommendedName>
</protein>
<evidence type="ECO:0000256" key="6">
    <source>
        <dbReference type="ARBA" id="ARBA00025747"/>
    </source>
</evidence>
<sequence length="354" mass="40870">MNPNQYKQDVIWNNLTINNDAYLISITQRDNEIQILLTNLIELWMETLTNETILDRCHKLNPLLNVENINYNEIVLNLLNNISKYIVEASAERIVLRTEIEGGLMKFTLNLSKGTVQDFWKIITKPLCVSGNEIIRQHQLLLDLIKKKDEEIAEYKAEGAELLRKHIETKVFTEEQFKTGNLNPNTIDCTNAFQGLVNFYNEFNLCKWNASTSKSMSCDNRRDDVHQTNQNTITAIQDNNKRVDSNEDISVGTSTDVVNTKTNLKKKDSPNKKVAINKTGTANMVYKPVKKLKKEPEHLPEMLPRRENNKIKRKRCRHCAVNGLRKETNYFCTGCTDKPGLCLGKCFKEYHIFI</sequence>
<name>A0ABP1N544_XYLVO</name>
<evidence type="ECO:0000256" key="2">
    <source>
        <dbReference type="ARBA" id="ARBA00022763"/>
    </source>
</evidence>
<organism evidence="11 12">
    <name type="scientific">Xylocopa violacea</name>
    <name type="common">Violet carpenter bee</name>
    <name type="synonym">Apis violacea</name>
    <dbReference type="NCBI Taxonomy" id="135666"/>
    <lineage>
        <taxon>Eukaryota</taxon>
        <taxon>Metazoa</taxon>
        <taxon>Ecdysozoa</taxon>
        <taxon>Arthropoda</taxon>
        <taxon>Hexapoda</taxon>
        <taxon>Insecta</taxon>
        <taxon>Pterygota</taxon>
        <taxon>Neoptera</taxon>
        <taxon>Endopterygota</taxon>
        <taxon>Hymenoptera</taxon>
        <taxon>Apocrita</taxon>
        <taxon>Aculeata</taxon>
        <taxon>Apoidea</taxon>
        <taxon>Anthophila</taxon>
        <taxon>Apidae</taxon>
        <taxon>Xylocopa</taxon>
        <taxon>Xylocopa</taxon>
    </lineage>
</organism>
<keyword evidence="3" id="KW-0238">DNA-binding</keyword>
<dbReference type="Pfam" id="PF09302">
    <property type="entry name" value="XLF"/>
    <property type="match status" value="1"/>
</dbReference>
<feature type="domain" description="PiggyBac transposable element-derived protein 4 C-terminal zinc-finger" evidence="10">
    <location>
        <begin position="306"/>
        <end position="351"/>
    </location>
</feature>
<evidence type="ECO:0000256" key="8">
    <source>
        <dbReference type="SAM" id="Coils"/>
    </source>
</evidence>
<keyword evidence="8" id="KW-0175">Coiled coil</keyword>
<dbReference type="PANTHER" id="PTHR32235">
    <property type="entry name" value="NON-HOMOLOGOUS END-JOINING FACTOR 1"/>
    <property type="match status" value="1"/>
</dbReference>
<keyword evidence="4" id="KW-0234">DNA repair</keyword>
<evidence type="ECO:0000259" key="9">
    <source>
        <dbReference type="Pfam" id="PF09302"/>
    </source>
</evidence>
<comment type="caution">
    <text evidence="11">The sequence shown here is derived from an EMBL/GenBank/DDBJ whole genome shotgun (WGS) entry which is preliminary data.</text>
</comment>
<dbReference type="InterPro" id="IPR015381">
    <property type="entry name" value="XLF-like_N"/>
</dbReference>
<reference evidence="11 12" key="1">
    <citation type="submission" date="2024-08" db="EMBL/GenBank/DDBJ databases">
        <authorList>
            <person name="Will J Nash"/>
            <person name="Angela Man"/>
            <person name="Seanna McTaggart"/>
            <person name="Kendall Baker"/>
            <person name="Tom Barker"/>
            <person name="Leah Catchpole"/>
            <person name="Alex Durrant"/>
            <person name="Karim Gharbi"/>
            <person name="Naomi Irish"/>
            <person name="Gemy Kaithakottil"/>
            <person name="Debby Ku"/>
            <person name="Aaliyah Providence"/>
            <person name="Felix Shaw"/>
            <person name="David Swarbreck"/>
            <person name="Chris Watkins"/>
            <person name="Ann M. McCartney"/>
            <person name="Giulio Formenti"/>
            <person name="Alice Mouton"/>
            <person name="Noel Vella"/>
            <person name="Bjorn M von Reumont"/>
            <person name="Adriana Vella"/>
            <person name="Wilfried Haerty"/>
        </authorList>
    </citation>
    <scope>NUCLEOTIDE SEQUENCE [LARGE SCALE GENOMIC DNA]</scope>
</reference>
<evidence type="ECO:0000256" key="7">
    <source>
        <dbReference type="ARBA" id="ARBA00044529"/>
    </source>
</evidence>
<dbReference type="PANTHER" id="PTHR32235:SF1">
    <property type="entry name" value="NON-HOMOLOGOUS END-JOINING FACTOR 1"/>
    <property type="match status" value="1"/>
</dbReference>
<evidence type="ECO:0000313" key="12">
    <source>
        <dbReference type="Proteomes" id="UP001642520"/>
    </source>
</evidence>
<dbReference type="Proteomes" id="UP001642520">
    <property type="component" value="Unassembled WGS sequence"/>
</dbReference>
<dbReference type="Gene3D" id="1.10.287.450">
    <property type="entry name" value="Helix hairpin bin"/>
    <property type="match status" value="1"/>
</dbReference>
<evidence type="ECO:0000256" key="5">
    <source>
        <dbReference type="ARBA" id="ARBA00023242"/>
    </source>
</evidence>
<feature type="coiled-coil region" evidence="8">
    <location>
        <begin position="138"/>
        <end position="165"/>
    </location>
</feature>
<dbReference type="CDD" id="cd22285">
    <property type="entry name" value="HD_XLF_N"/>
    <property type="match status" value="1"/>
</dbReference>
<feature type="domain" description="XLF-like N-terminal" evidence="9">
    <location>
        <begin position="12"/>
        <end position="113"/>
    </location>
</feature>
<dbReference type="InterPro" id="IPR038051">
    <property type="entry name" value="XRCC4-like_N_sf"/>
</dbReference>